<dbReference type="Proteomes" id="UP000609121">
    <property type="component" value="Unassembled WGS sequence"/>
</dbReference>
<proteinExistence type="predicted"/>
<feature type="region of interest" description="Disordered" evidence="1">
    <location>
        <begin position="1"/>
        <end position="22"/>
    </location>
</feature>
<sequence length="85" mass="9618">MRERPQKPVNIDGIPRSPAQDEQINDTCRAALNTPAGERLMDYLRSITASVVMPPSASDAELRDLEGMRRLHGILDYRRKTTPKE</sequence>
<gene>
    <name evidence="2" type="ORF">ICN82_03945</name>
</gene>
<name>A0A8J6YPZ7_9RHOB</name>
<keyword evidence="3" id="KW-1185">Reference proteome</keyword>
<reference evidence="2" key="1">
    <citation type="submission" date="2020-09" db="EMBL/GenBank/DDBJ databases">
        <title>A novel bacterium of genus Mangrovicoccus, isolated from South China Sea.</title>
        <authorList>
            <person name="Huang H."/>
            <person name="Mo K."/>
            <person name="Hu Y."/>
        </authorList>
    </citation>
    <scope>NUCLEOTIDE SEQUENCE</scope>
    <source>
        <strain evidence="2">HB182678</strain>
    </source>
</reference>
<evidence type="ECO:0000313" key="2">
    <source>
        <dbReference type="EMBL" id="MBE3637353.1"/>
    </source>
</evidence>
<dbReference type="EMBL" id="JACVXA010000008">
    <property type="protein sequence ID" value="MBE3637353.1"/>
    <property type="molecule type" value="Genomic_DNA"/>
</dbReference>
<evidence type="ECO:0000256" key="1">
    <source>
        <dbReference type="SAM" id="MobiDB-lite"/>
    </source>
</evidence>
<evidence type="ECO:0000313" key="3">
    <source>
        <dbReference type="Proteomes" id="UP000609121"/>
    </source>
</evidence>
<dbReference type="RefSeq" id="WP_193179859.1">
    <property type="nucleotide sequence ID" value="NZ_JACVXA010000008.1"/>
</dbReference>
<organism evidence="2 3">
    <name type="scientific">Mangrovicoccus algicola</name>
    <dbReference type="NCBI Taxonomy" id="2771008"/>
    <lineage>
        <taxon>Bacteria</taxon>
        <taxon>Pseudomonadati</taxon>
        <taxon>Pseudomonadota</taxon>
        <taxon>Alphaproteobacteria</taxon>
        <taxon>Rhodobacterales</taxon>
        <taxon>Paracoccaceae</taxon>
        <taxon>Mangrovicoccus</taxon>
    </lineage>
</organism>
<accession>A0A8J6YPZ7</accession>
<dbReference type="AlphaFoldDB" id="A0A8J6YPZ7"/>
<comment type="caution">
    <text evidence="2">The sequence shown here is derived from an EMBL/GenBank/DDBJ whole genome shotgun (WGS) entry which is preliminary data.</text>
</comment>
<protein>
    <submittedName>
        <fullName evidence="2">Uncharacterized protein</fullName>
    </submittedName>
</protein>